<evidence type="ECO:0000259" key="1">
    <source>
        <dbReference type="Pfam" id="PF12728"/>
    </source>
</evidence>
<comment type="caution">
    <text evidence="2">The sequence shown here is derived from an EMBL/GenBank/DDBJ whole genome shotgun (WGS) entry which is preliminary data.</text>
</comment>
<evidence type="ECO:0000313" key="2">
    <source>
        <dbReference type="EMBL" id="EXY76546.1"/>
    </source>
</evidence>
<name>A0A015U024_BACFG</name>
<reference evidence="2 3" key="1">
    <citation type="submission" date="2014-02" db="EMBL/GenBank/DDBJ databases">
        <authorList>
            <person name="Sears C."/>
            <person name="Carroll K."/>
            <person name="Sack B.R."/>
            <person name="Qadri F."/>
            <person name="Myers L.L."/>
            <person name="Chung G.-T."/>
            <person name="Escheverria P."/>
            <person name="Fraser C.M."/>
            <person name="Sadzewicz L."/>
            <person name="Shefchek K.A."/>
            <person name="Tallon L."/>
            <person name="Das S.P."/>
            <person name="Daugherty S."/>
            <person name="Mongodin E.F."/>
        </authorList>
    </citation>
    <scope>NUCLEOTIDE SEQUENCE [LARGE SCALE GENOMIC DNA]</scope>
    <source>
        <strain evidence="3">3988T(B)14</strain>
    </source>
</reference>
<feature type="domain" description="Helix-turn-helix" evidence="1">
    <location>
        <begin position="38"/>
        <end position="87"/>
    </location>
</feature>
<proteinExistence type="predicted"/>
<dbReference type="Proteomes" id="UP000020529">
    <property type="component" value="Unassembled WGS sequence"/>
</dbReference>
<dbReference type="PATRIC" id="fig|1339315.3.peg.488"/>
<dbReference type="PANTHER" id="PTHR34585">
    <property type="match status" value="1"/>
</dbReference>
<dbReference type="RefSeq" id="WP_022347784.1">
    <property type="nucleotide sequence ID" value="NZ_JGCY01000144.1"/>
</dbReference>
<organism evidence="2 3">
    <name type="scientific">Bacteroides fragilis str. 3988T(B)14</name>
    <dbReference type="NCBI Taxonomy" id="1339315"/>
    <lineage>
        <taxon>Bacteria</taxon>
        <taxon>Pseudomonadati</taxon>
        <taxon>Bacteroidota</taxon>
        <taxon>Bacteroidia</taxon>
        <taxon>Bacteroidales</taxon>
        <taxon>Bacteroidaceae</taxon>
        <taxon>Bacteroides</taxon>
    </lineage>
</organism>
<dbReference type="SUPFAM" id="SSF46955">
    <property type="entry name" value="Putative DNA-binding domain"/>
    <property type="match status" value="1"/>
</dbReference>
<protein>
    <submittedName>
        <fullName evidence="2">MerR HTH regulatory family protein</fullName>
    </submittedName>
</protein>
<dbReference type="Pfam" id="PF12728">
    <property type="entry name" value="HTH_17"/>
    <property type="match status" value="1"/>
</dbReference>
<evidence type="ECO:0000313" key="3">
    <source>
        <dbReference type="Proteomes" id="UP000020529"/>
    </source>
</evidence>
<dbReference type="InterPro" id="IPR009061">
    <property type="entry name" value="DNA-bd_dom_put_sf"/>
</dbReference>
<sequence>MEIVAIEKRTFEQMMQRFEGFAKQVNALCGQNRSNENWLDNKQVCELLKISSRTLQTYRDTGVLPYSQIGRKCYYKATDIELFINQQQIKK</sequence>
<dbReference type="AlphaFoldDB" id="A0A015U024"/>
<dbReference type="EMBL" id="JGCY01000144">
    <property type="protein sequence ID" value="EXY76546.1"/>
    <property type="molecule type" value="Genomic_DNA"/>
</dbReference>
<dbReference type="PANTHER" id="PTHR34585:SF22">
    <property type="entry name" value="HELIX-TURN-HELIX DOMAIN-CONTAINING PROTEIN"/>
    <property type="match status" value="1"/>
</dbReference>
<gene>
    <name evidence="2" type="ORF">M124_4563</name>
</gene>
<dbReference type="InterPro" id="IPR041657">
    <property type="entry name" value="HTH_17"/>
</dbReference>
<accession>A0A015U024</accession>